<proteinExistence type="predicted"/>
<dbReference type="RefSeq" id="WP_176758867.1">
    <property type="nucleotide sequence ID" value="NZ_FMUS01000004.1"/>
</dbReference>
<sequence length="222" mass="25420">MKTQVLHWNNVNSEDDFSITYLLYMEGKNIELISRIRNLPVEVIQEHIIQSKMLLKGKGKKSTDQSFFVELLAATKEERIRILEESSIDDKNELINYLKTAIGKINNAEDKMIAIWIAGQIKAISLLPILHAEAGHKHGGVRRMVCSALRKIPDKSNIEVLHRTLHDSKPQVRQYSAKALAEIGDEKTLKRLRGLINNPNELEYVKRSYQQAIEKIQEGIKN</sequence>
<reference evidence="1 2" key="1">
    <citation type="submission" date="2016-10" db="EMBL/GenBank/DDBJ databases">
        <authorList>
            <person name="de Groot N.N."/>
        </authorList>
    </citation>
    <scope>NUCLEOTIDE SEQUENCE [LARGE SCALE GENOMIC DNA]</scope>
    <source>
        <strain evidence="1 2">DSM 18978</strain>
    </source>
</reference>
<dbReference type="Proteomes" id="UP000198636">
    <property type="component" value="Unassembled WGS sequence"/>
</dbReference>
<dbReference type="InterPro" id="IPR011989">
    <property type="entry name" value="ARM-like"/>
</dbReference>
<dbReference type="Gene3D" id="1.25.10.10">
    <property type="entry name" value="Leucine-rich Repeat Variant"/>
    <property type="match status" value="1"/>
</dbReference>
<dbReference type="Pfam" id="PF13646">
    <property type="entry name" value="HEAT_2"/>
    <property type="match status" value="1"/>
</dbReference>
<dbReference type="STRING" id="1120976.SAMN03080606_01016"/>
<organism evidence="1 2">
    <name type="scientific">Alkaliphilus peptidifermentans DSM 18978</name>
    <dbReference type="NCBI Taxonomy" id="1120976"/>
    <lineage>
        <taxon>Bacteria</taxon>
        <taxon>Bacillati</taxon>
        <taxon>Bacillota</taxon>
        <taxon>Clostridia</taxon>
        <taxon>Peptostreptococcales</taxon>
        <taxon>Natronincolaceae</taxon>
        <taxon>Alkaliphilus</taxon>
    </lineage>
</organism>
<dbReference type="InterPro" id="IPR016024">
    <property type="entry name" value="ARM-type_fold"/>
</dbReference>
<evidence type="ECO:0000313" key="1">
    <source>
        <dbReference type="EMBL" id="SCY18238.1"/>
    </source>
</evidence>
<evidence type="ECO:0000313" key="2">
    <source>
        <dbReference type="Proteomes" id="UP000198636"/>
    </source>
</evidence>
<protein>
    <submittedName>
        <fullName evidence="1">HEAT repeat-containing protein</fullName>
    </submittedName>
</protein>
<name>A0A1G5DVF1_9FIRM</name>
<dbReference type="AlphaFoldDB" id="A0A1G5DVF1"/>
<accession>A0A1G5DVF1</accession>
<keyword evidence="2" id="KW-1185">Reference proteome</keyword>
<dbReference type="EMBL" id="FMUS01000004">
    <property type="protein sequence ID" value="SCY18238.1"/>
    <property type="molecule type" value="Genomic_DNA"/>
</dbReference>
<gene>
    <name evidence="1" type="ORF">SAMN03080606_01016</name>
</gene>
<dbReference type="SUPFAM" id="SSF48371">
    <property type="entry name" value="ARM repeat"/>
    <property type="match status" value="1"/>
</dbReference>